<proteinExistence type="evidence at transcript level"/>
<dbReference type="EMBL" id="BT069498">
    <property type="protein sequence ID" value="ACN36395.1"/>
    <property type="molecule type" value="mRNA"/>
</dbReference>
<feature type="compositionally biased region" description="Basic and acidic residues" evidence="1">
    <location>
        <begin position="1"/>
        <end position="13"/>
    </location>
</feature>
<dbReference type="EMBL" id="BT069525">
    <property type="protein sequence ID" value="ACN36422.1"/>
    <property type="molecule type" value="mRNA"/>
</dbReference>
<reference evidence="2" key="1">
    <citation type="journal article" date="2009" name="PLoS Genet.">
        <title>Sequencing, mapping, and analysis of 27,455 maize full-length cDNAs.</title>
        <authorList>
            <person name="Soderlund C."/>
            <person name="Descour A."/>
            <person name="Kudrna D."/>
            <person name="Bomhoff M."/>
            <person name="Boyd L."/>
            <person name="Currie J."/>
            <person name="Angelova A."/>
            <person name="Collura K."/>
            <person name="Wissotski M."/>
            <person name="Ashley E."/>
            <person name="Morrow D."/>
            <person name="Fernandes J."/>
            <person name="Walbot V."/>
            <person name="Yu Y."/>
        </authorList>
    </citation>
    <scope>NUCLEOTIDE SEQUENCE</scope>
    <source>
        <strain evidence="2">B73</strain>
    </source>
</reference>
<reference evidence="2" key="2">
    <citation type="submission" date="2012-06" db="EMBL/GenBank/DDBJ databases">
        <authorList>
            <person name="Yu Y."/>
            <person name="Currie J."/>
            <person name="Lomeli R."/>
            <person name="Angelova A."/>
            <person name="Collura K."/>
            <person name="Wissotski M."/>
            <person name="Campos D."/>
            <person name="Kudrna D."/>
            <person name="Golser W."/>
            <person name="Ashely E."/>
            <person name="Descour A."/>
            <person name="Fernandes J."/>
            <person name="Soderlund C."/>
            <person name="Walbot V."/>
        </authorList>
    </citation>
    <scope>NUCLEOTIDE SEQUENCE</scope>
    <source>
        <strain evidence="2">B73</strain>
    </source>
</reference>
<sequence>MQTTRDVTRRRQDGSGGAGDGCGDERRLHLQGELEDLVEANGRRAVRQGPLEGVHEAGNPEAHGGEAQVLAGADATPGAERGQAEVDAADVHVGAALGGQEPLRRERVRVGPHGGIVGYGPHIHHRRGASRDHHAVAEWHVGGGEASPAQQRARRVGAQRLLHNRLQVRHARHVGVGGATSGTDSRVDLGAHPRLHRRVAHQLRHAPLGQKRRRVRTAEDHLLQKQIICMYSMFFSATELCSFFSLPGTTDSPTQNCRTDRYAQLRTEKYAQLNKLGKRSI</sequence>
<evidence type="ECO:0000256" key="1">
    <source>
        <dbReference type="SAM" id="MobiDB-lite"/>
    </source>
</evidence>
<feature type="region of interest" description="Disordered" evidence="1">
    <location>
        <begin position="1"/>
        <end position="26"/>
    </location>
</feature>
<organism evidence="2">
    <name type="scientific">Zea mays</name>
    <name type="common">Maize</name>
    <dbReference type="NCBI Taxonomy" id="4577"/>
    <lineage>
        <taxon>Eukaryota</taxon>
        <taxon>Viridiplantae</taxon>
        <taxon>Streptophyta</taxon>
        <taxon>Embryophyta</taxon>
        <taxon>Tracheophyta</taxon>
        <taxon>Spermatophyta</taxon>
        <taxon>Magnoliopsida</taxon>
        <taxon>Liliopsida</taxon>
        <taxon>Poales</taxon>
        <taxon>Poaceae</taxon>
        <taxon>PACMAD clade</taxon>
        <taxon>Panicoideae</taxon>
        <taxon>Andropogonodae</taxon>
        <taxon>Andropogoneae</taxon>
        <taxon>Tripsacinae</taxon>
        <taxon>Zea</taxon>
    </lineage>
</organism>
<protein>
    <submittedName>
        <fullName evidence="2">Uncharacterized protein</fullName>
    </submittedName>
</protein>
<evidence type="ECO:0000313" key="2">
    <source>
        <dbReference type="EMBL" id="ACN36395.1"/>
    </source>
</evidence>
<name>C0PMH9_MAIZE</name>
<dbReference type="AlphaFoldDB" id="C0PMH9"/>
<accession>C0PMH9</accession>